<dbReference type="InterPro" id="IPR013324">
    <property type="entry name" value="RNA_pol_sigma_r3/r4-like"/>
</dbReference>
<feature type="compositionally biased region" description="Low complexity" evidence="5">
    <location>
        <begin position="29"/>
        <end position="43"/>
    </location>
</feature>
<evidence type="ECO:0000256" key="5">
    <source>
        <dbReference type="SAM" id="MobiDB-lite"/>
    </source>
</evidence>
<keyword evidence="3" id="KW-0731">Sigma factor</keyword>
<dbReference type="PANTHER" id="PTHR43133">
    <property type="entry name" value="RNA POLYMERASE ECF-TYPE SIGMA FACTO"/>
    <property type="match status" value="1"/>
</dbReference>
<evidence type="ECO:0000256" key="2">
    <source>
        <dbReference type="ARBA" id="ARBA00023015"/>
    </source>
</evidence>
<protein>
    <recommendedName>
        <fullName evidence="9">RNA polymerase ECF-type sigma factor</fullName>
    </recommendedName>
</protein>
<evidence type="ECO:0000256" key="3">
    <source>
        <dbReference type="ARBA" id="ARBA00023082"/>
    </source>
</evidence>
<comment type="similarity">
    <text evidence="1">Belongs to the sigma-70 factor family. ECF subfamily.</text>
</comment>
<dbReference type="InterPro" id="IPR039425">
    <property type="entry name" value="RNA_pol_sigma-70-like"/>
</dbReference>
<dbReference type="Pfam" id="PF04542">
    <property type="entry name" value="Sigma70_r2"/>
    <property type="match status" value="1"/>
</dbReference>
<dbReference type="GO" id="GO:0006352">
    <property type="term" value="P:DNA-templated transcription initiation"/>
    <property type="evidence" value="ECO:0007669"/>
    <property type="project" value="InterPro"/>
</dbReference>
<feature type="domain" description="RNA polymerase sigma factor 70 region 4 type 2" evidence="7">
    <location>
        <begin position="211"/>
        <end position="262"/>
    </location>
</feature>
<dbReference type="GO" id="GO:0016987">
    <property type="term" value="F:sigma factor activity"/>
    <property type="evidence" value="ECO:0007669"/>
    <property type="project" value="UniProtKB-KW"/>
</dbReference>
<evidence type="ECO:0000259" key="7">
    <source>
        <dbReference type="Pfam" id="PF08281"/>
    </source>
</evidence>
<dbReference type="InterPro" id="IPR013249">
    <property type="entry name" value="RNA_pol_sigma70_r4_t2"/>
</dbReference>
<dbReference type="EMBL" id="CADCWG010000324">
    <property type="protein sequence ID" value="CAA9579469.1"/>
    <property type="molecule type" value="Genomic_DNA"/>
</dbReference>
<dbReference type="NCBIfam" id="TIGR02937">
    <property type="entry name" value="sigma70-ECF"/>
    <property type="match status" value="1"/>
</dbReference>
<sequence length="277" mass="29475">MATGRRPGTGAARRREEVGGGNDDPQRRPGTAVVTAPAAGPVASRSEGAAADPADLATRPHRPAADEADATAAAAAADAMDAVLLADLADDLDGTFERLVLAYQRRLYGFALRYAGTPEDAEEIGQDAFVRAYRALEGYDAARVRDLALRPWLYRITLNVARNRARRVRPRLVSLDGSGGPDGEPGVTVEPVADERERPESVVARAEVDVALAALLAALPPRYRAAVILRHVEGLGYEKAAAALGQPVGTVKSNVHRGLRLLRVALADQDNNREVVR</sequence>
<feature type="compositionally biased region" description="Low complexity" evidence="5">
    <location>
        <begin position="1"/>
        <end position="11"/>
    </location>
</feature>
<dbReference type="GO" id="GO:0003677">
    <property type="term" value="F:DNA binding"/>
    <property type="evidence" value="ECO:0007669"/>
    <property type="project" value="InterPro"/>
</dbReference>
<dbReference type="SUPFAM" id="SSF88946">
    <property type="entry name" value="Sigma2 domain of RNA polymerase sigma factors"/>
    <property type="match status" value="1"/>
</dbReference>
<evidence type="ECO:0008006" key="9">
    <source>
        <dbReference type="Google" id="ProtNLM"/>
    </source>
</evidence>
<dbReference type="SUPFAM" id="SSF88659">
    <property type="entry name" value="Sigma3 and sigma4 domains of RNA polymerase sigma factors"/>
    <property type="match status" value="1"/>
</dbReference>
<feature type="domain" description="RNA polymerase sigma-70 region 2" evidence="6">
    <location>
        <begin position="99"/>
        <end position="168"/>
    </location>
</feature>
<dbReference type="InterPro" id="IPR036388">
    <property type="entry name" value="WH-like_DNA-bd_sf"/>
</dbReference>
<reference evidence="8" key="1">
    <citation type="submission" date="2020-02" db="EMBL/GenBank/DDBJ databases">
        <authorList>
            <person name="Meier V. D."/>
        </authorList>
    </citation>
    <scope>NUCLEOTIDE SEQUENCE</scope>
    <source>
        <strain evidence="8">AVDCRST_MAG49</strain>
    </source>
</reference>
<dbReference type="InterPro" id="IPR014284">
    <property type="entry name" value="RNA_pol_sigma-70_dom"/>
</dbReference>
<dbReference type="Gene3D" id="1.10.1740.10">
    <property type="match status" value="1"/>
</dbReference>
<evidence type="ECO:0000259" key="6">
    <source>
        <dbReference type="Pfam" id="PF04542"/>
    </source>
</evidence>
<dbReference type="PANTHER" id="PTHR43133:SF25">
    <property type="entry name" value="RNA POLYMERASE SIGMA FACTOR RFAY-RELATED"/>
    <property type="match status" value="1"/>
</dbReference>
<dbReference type="Gene3D" id="1.10.10.10">
    <property type="entry name" value="Winged helix-like DNA-binding domain superfamily/Winged helix DNA-binding domain"/>
    <property type="match status" value="1"/>
</dbReference>
<dbReference type="InterPro" id="IPR013325">
    <property type="entry name" value="RNA_pol_sigma_r2"/>
</dbReference>
<dbReference type="InterPro" id="IPR007627">
    <property type="entry name" value="RNA_pol_sigma70_r2"/>
</dbReference>
<evidence type="ECO:0000256" key="4">
    <source>
        <dbReference type="ARBA" id="ARBA00023163"/>
    </source>
</evidence>
<evidence type="ECO:0000256" key="1">
    <source>
        <dbReference type="ARBA" id="ARBA00010641"/>
    </source>
</evidence>
<accession>A0A6J4VLC3</accession>
<organism evidence="8">
    <name type="scientific">uncultured Thermomicrobiales bacterium</name>
    <dbReference type="NCBI Taxonomy" id="1645740"/>
    <lineage>
        <taxon>Bacteria</taxon>
        <taxon>Pseudomonadati</taxon>
        <taxon>Thermomicrobiota</taxon>
        <taxon>Thermomicrobia</taxon>
        <taxon>Thermomicrobiales</taxon>
        <taxon>environmental samples</taxon>
    </lineage>
</organism>
<gene>
    <name evidence="8" type="ORF">AVDCRST_MAG49-4624</name>
</gene>
<dbReference type="AlphaFoldDB" id="A0A6J4VLC3"/>
<dbReference type="Pfam" id="PF08281">
    <property type="entry name" value="Sigma70_r4_2"/>
    <property type="match status" value="1"/>
</dbReference>
<name>A0A6J4VLC3_9BACT</name>
<dbReference type="CDD" id="cd06171">
    <property type="entry name" value="Sigma70_r4"/>
    <property type="match status" value="1"/>
</dbReference>
<keyword evidence="4" id="KW-0804">Transcription</keyword>
<evidence type="ECO:0000313" key="8">
    <source>
        <dbReference type="EMBL" id="CAA9579469.1"/>
    </source>
</evidence>
<keyword evidence="2" id="KW-0805">Transcription regulation</keyword>
<proteinExistence type="inferred from homology"/>
<feature type="region of interest" description="Disordered" evidence="5">
    <location>
        <begin position="1"/>
        <end position="68"/>
    </location>
</feature>